<dbReference type="AlphaFoldDB" id="A4CCL2"/>
<keyword evidence="3" id="KW-1185">Reference proteome</keyword>
<accession>A4CCL2</accession>
<sequence>MTMIIAPCYINTLFYAITPYFTEQNILELKLFIIYLLPVSFFILFSCSFSPLIKAAKKQKALAFTLGSIVQMVVPDPYVERTIKIVIEQKQTKRDQAQAKEREGKSP</sequence>
<proteinExistence type="predicted"/>
<evidence type="ECO:0000313" key="2">
    <source>
        <dbReference type="EMBL" id="EAR27305.1"/>
    </source>
</evidence>
<keyword evidence="1" id="KW-0812">Transmembrane</keyword>
<dbReference type="HOGENOM" id="CLU_2207843_0_0_6"/>
<protein>
    <submittedName>
        <fullName evidence="2">Uncharacterized protein</fullName>
    </submittedName>
</protein>
<keyword evidence="1" id="KW-0472">Membrane</keyword>
<evidence type="ECO:0000313" key="3">
    <source>
        <dbReference type="Proteomes" id="UP000006201"/>
    </source>
</evidence>
<dbReference type="EMBL" id="AAOH01000006">
    <property type="protein sequence ID" value="EAR27305.1"/>
    <property type="molecule type" value="Genomic_DNA"/>
</dbReference>
<feature type="transmembrane region" description="Helical" evidence="1">
    <location>
        <begin position="32"/>
        <end position="53"/>
    </location>
</feature>
<comment type="caution">
    <text evidence="2">The sequence shown here is derived from an EMBL/GenBank/DDBJ whole genome shotgun (WGS) entry which is preliminary data.</text>
</comment>
<reference evidence="2 3" key="1">
    <citation type="submission" date="2006-02" db="EMBL/GenBank/DDBJ databases">
        <authorList>
            <person name="Moran M.A."/>
            <person name="Kjelleberg S."/>
            <person name="Egan S."/>
            <person name="Saunders N."/>
            <person name="Thomas T."/>
            <person name="Ferriera S."/>
            <person name="Johnson J."/>
            <person name="Kravitz S."/>
            <person name="Halpern A."/>
            <person name="Remington K."/>
            <person name="Beeson K."/>
            <person name="Tran B."/>
            <person name="Rogers Y.-H."/>
            <person name="Friedman R."/>
            <person name="Venter J.C."/>
        </authorList>
    </citation>
    <scope>NUCLEOTIDE SEQUENCE [LARGE SCALE GENOMIC DNA]</scope>
    <source>
        <strain evidence="2 3">D2</strain>
    </source>
</reference>
<dbReference type="Proteomes" id="UP000006201">
    <property type="component" value="Unassembled WGS sequence"/>
</dbReference>
<name>A4CCL2_9GAMM</name>
<evidence type="ECO:0000256" key="1">
    <source>
        <dbReference type="SAM" id="Phobius"/>
    </source>
</evidence>
<keyword evidence="1" id="KW-1133">Transmembrane helix</keyword>
<gene>
    <name evidence="2" type="ORF">PTD2_14737</name>
</gene>
<organism evidence="2 3">
    <name type="scientific">Pseudoalteromonas tunicata D2</name>
    <dbReference type="NCBI Taxonomy" id="87626"/>
    <lineage>
        <taxon>Bacteria</taxon>
        <taxon>Pseudomonadati</taxon>
        <taxon>Pseudomonadota</taxon>
        <taxon>Gammaproteobacteria</taxon>
        <taxon>Alteromonadales</taxon>
        <taxon>Pseudoalteromonadaceae</taxon>
        <taxon>Pseudoalteromonas</taxon>
    </lineage>
</organism>